<dbReference type="eggNOG" id="COG1694">
    <property type="taxonomic scope" value="Bacteria"/>
</dbReference>
<dbReference type="KEGG" id="ddl:Desdi_0404"/>
<dbReference type="EMBL" id="CP003344">
    <property type="protein sequence ID" value="AGA67950.1"/>
    <property type="molecule type" value="Genomic_DNA"/>
</dbReference>
<dbReference type="RefSeq" id="WP_015260957.1">
    <property type="nucleotide sequence ID" value="NC_019903.1"/>
</dbReference>
<evidence type="ECO:0000313" key="2">
    <source>
        <dbReference type="Proteomes" id="UP000010797"/>
    </source>
</evidence>
<gene>
    <name evidence="1" type="ordered locus">Desdi_0404</name>
</gene>
<evidence type="ECO:0008006" key="3">
    <source>
        <dbReference type="Google" id="ProtNLM"/>
    </source>
</evidence>
<dbReference type="AlphaFoldDB" id="L0F4H6"/>
<protein>
    <recommendedName>
        <fullName evidence="3">DUF1573 domain-containing protein</fullName>
    </recommendedName>
</protein>
<dbReference type="HOGENOM" id="CLU_1924187_0_0_9"/>
<keyword evidence="2" id="KW-1185">Reference proteome</keyword>
<dbReference type="OrthoDB" id="2988649at2"/>
<organism evidence="1 2">
    <name type="scientific">Desulfitobacterium dichloroeliminans (strain LMG P-21439 / DCA1)</name>
    <dbReference type="NCBI Taxonomy" id="871963"/>
    <lineage>
        <taxon>Bacteria</taxon>
        <taxon>Bacillati</taxon>
        <taxon>Bacillota</taxon>
        <taxon>Clostridia</taxon>
        <taxon>Eubacteriales</taxon>
        <taxon>Desulfitobacteriaceae</taxon>
        <taxon>Desulfitobacterium</taxon>
    </lineage>
</organism>
<evidence type="ECO:0000313" key="1">
    <source>
        <dbReference type="EMBL" id="AGA67950.1"/>
    </source>
</evidence>
<dbReference type="STRING" id="871963.Desdi_0404"/>
<name>L0F4H6_DESDL</name>
<sequence length="130" mass="14468">MDNLTDRYQTLVQTLLIRHQSILDIITKGQETSSRVNRAVVKAVTDCGCLGIDAHKKPIPEEANMSDLKDLLDSQIDGKLCENCQDIIEAELGEQFFYIAALANTLDISLSEVLAKQEKKLSTLTIFNLT</sequence>
<dbReference type="Proteomes" id="UP000010797">
    <property type="component" value="Chromosome"/>
</dbReference>
<accession>L0F4H6</accession>
<proteinExistence type="predicted"/>
<reference evidence="2" key="1">
    <citation type="submission" date="2012-02" db="EMBL/GenBank/DDBJ databases">
        <title>Complete sequence of Desulfitobacterium dichloroeliminans LMG P-21439.</title>
        <authorList>
            <person name="Lucas S."/>
            <person name="Han J."/>
            <person name="Lapidus A."/>
            <person name="Cheng J.-F."/>
            <person name="Goodwin L."/>
            <person name="Pitluck S."/>
            <person name="Peters L."/>
            <person name="Ovchinnikova G."/>
            <person name="Teshima H."/>
            <person name="Detter J.C."/>
            <person name="Han C."/>
            <person name="Tapia R."/>
            <person name="Land M."/>
            <person name="Hauser L."/>
            <person name="Kyrpides N."/>
            <person name="Ivanova N."/>
            <person name="Pagani I."/>
            <person name="Kruse T."/>
            <person name="de Vos W.M."/>
            <person name="Boon N."/>
            <person name="Smidt H."/>
            <person name="Woyke T."/>
        </authorList>
    </citation>
    <scope>NUCLEOTIDE SEQUENCE [LARGE SCALE GENOMIC DNA]</scope>
    <source>
        <strain evidence="2">LMG P-21439 / DCA1</strain>
    </source>
</reference>